<evidence type="ECO:0000256" key="4">
    <source>
        <dbReference type="ARBA" id="ARBA00022833"/>
    </source>
</evidence>
<dbReference type="GO" id="GO:0000981">
    <property type="term" value="F:DNA-binding transcription factor activity, RNA polymerase II-specific"/>
    <property type="evidence" value="ECO:0007669"/>
    <property type="project" value="TreeGrafter"/>
</dbReference>
<feature type="compositionally biased region" description="Basic and acidic residues" evidence="6">
    <location>
        <begin position="392"/>
        <end position="404"/>
    </location>
</feature>
<feature type="compositionally biased region" description="Low complexity" evidence="6">
    <location>
        <begin position="457"/>
        <end position="480"/>
    </location>
</feature>
<proteinExistence type="predicted"/>
<dbReference type="InterPro" id="IPR013087">
    <property type="entry name" value="Znf_C2H2_type"/>
</dbReference>
<feature type="region of interest" description="Disordered" evidence="6">
    <location>
        <begin position="51"/>
        <end position="84"/>
    </location>
</feature>
<dbReference type="OrthoDB" id="8117402at2759"/>
<feature type="compositionally biased region" description="Low complexity" evidence="6">
    <location>
        <begin position="545"/>
        <end position="564"/>
    </location>
</feature>
<feature type="region of interest" description="Disordered" evidence="6">
    <location>
        <begin position="446"/>
        <end position="482"/>
    </location>
</feature>
<dbReference type="EMBL" id="DF238778">
    <property type="protein sequence ID" value="GAC93717.1"/>
    <property type="molecule type" value="Genomic_DNA"/>
</dbReference>
<keyword evidence="4" id="KW-0862">Zinc</keyword>
<dbReference type="PROSITE" id="PS00028">
    <property type="entry name" value="ZINC_FINGER_C2H2_1"/>
    <property type="match status" value="1"/>
</dbReference>
<reference evidence="9" key="1">
    <citation type="journal article" date="2013" name="Genome Announc.">
        <title>Draft genome sequence of the basidiomycetous yeast-like fungus Pseudozyma hubeiensis SY62, which produces an abundant amount of the biosurfactant mannosylerythritol lipids.</title>
        <authorList>
            <person name="Konishi M."/>
            <person name="Hatada Y."/>
            <person name="Horiuchi J."/>
        </authorList>
    </citation>
    <scope>NUCLEOTIDE SEQUENCE [LARGE SCALE GENOMIC DNA]</scope>
    <source>
        <strain evidence="9">SY62</strain>
    </source>
</reference>
<dbReference type="HOGENOM" id="CLU_389786_0_0_1"/>
<dbReference type="eggNOG" id="KOG1721">
    <property type="taxonomic scope" value="Eukaryota"/>
</dbReference>
<feature type="region of interest" description="Disordered" evidence="6">
    <location>
        <begin position="348"/>
        <end position="367"/>
    </location>
</feature>
<feature type="region of interest" description="Disordered" evidence="6">
    <location>
        <begin position="291"/>
        <end position="333"/>
    </location>
</feature>
<sequence length="602" mass="60885">MTAAAMPAVLASQTAALLQQPVLDVPTAPMLDAQSIQAQVEALIQSTSSSVAASTADNRASTQQDPPLPDLVPPPSAAGPNIAQHDASAGVTPLEATRLADPTLLPAPAAGAGGSLQMASSKSAAPMDAALAAGPSFQNTFAQYQFPQVHDRALKDAVLADTAADAAAPVKEEGEASLAMTREEEERAADALIEDLYAQDTTAAPSAVSAKPEPFSGADLAAAAKAIGIEADADLLSGTGEDQRALAAAIKRLGDAHGEAAQKAIQQAAAAAAAAAAARASQELARAAAKEQGVVTSNPSGGAFNTPGPSRTASSSSPAARRSGSGPRKRFPCPKCDKAFARAYNLNTHLSTHDPDPNRSKPFPCPYPSCKSEGGRSFSRKHDLQRHVASIHENEAEPGIHGDPEEVVGGETGGLVSLGLGTPGKKFRCESCGRSFVRRDACNRHQCDSSPLRRTSKSPSSTPYASSVSPRPNGSLSLGELSGGGGGGAPFALAPARSAAAPPYSAGSGTVSRASPAAPATGRQSSLSKEVQAVAKQLQARVEAQSPGPQGPKGSKSPQGPSSQARQRSMASGLAGGERRNFPLSAISLYASTGPSSSSSTR</sequence>
<organism evidence="8 9">
    <name type="scientific">Pseudozyma hubeiensis (strain SY62)</name>
    <name type="common">Yeast</name>
    <dbReference type="NCBI Taxonomy" id="1305764"/>
    <lineage>
        <taxon>Eukaryota</taxon>
        <taxon>Fungi</taxon>
        <taxon>Dikarya</taxon>
        <taxon>Basidiomycota</taxon>
        <taxon>Ustilaginomycotina</taxon>
        <taxon>Ustilaginomycetes</taxon>
        <taxon>Ustilaginales</taxon>
        <taxon>Ustilaginaceae</taxon>
        <taxon>Pseudozyma</taxon>
    </lineage>
</organism>
<feature type="compositionally biased region" description="Low complexity" evidence="6">
    <location>
        <begin position="306"/>
        <end position="326"/>
    </location>
</feature>
<dbReference type="PANTHER" id="PTHR23235:SF120">
    <property type="entry name" value="KRUPPEL-LIKE FACTOR 15"/>
    <property type="match status" value="1"/>
</dbReference>
<dbReference type="SMART" id="SM00355">
    <property type="entry name" value="ZnF_C2H2"/>
    <property type="match status" value="3"/>
</dbReference>
<feature type="region of interest" description="Disordered" evidence="6">
    <location>
        <begin position="392"/>
        <end position="420"/>
    </location>
</feature>
<feature type="domain" description="C2H2-type" evidence="7">
    <location>
        <begin position="331"/>
        <end position="358"/>
    </location>
</feature>
<dbReference type="Gene3D" id="3.30.160.60">
    <property type="entry name" value="Classic Zinc Finger"/>
    <property type="match status" value="2"/>
</dbReference>
<keyword evidence="9" id="KW-1185">Reference proteome</keyword>
<dbReference type="SUPFAM" id="SSF57667">
    <property type="entry name" value="beta-beta-alpha zinc fingers"/>
    <property type="match status" value="1"/>
</dbReference>
<keyword evidence="2" id="KW-0677">Repeat</keyword>
<evidence type="ECO:0000256" key="6">
    <source>
        <dbReference type="SAM" id="MobiDB-lite"/>
    </source>
</evidence>
<evidence type="ECO:0000313" key="9">
    <source>
        <dbReference type="Proteomes" id="UP000014071"/>
    </source>
</evidence>
<feature type="compositionally biased region" description="Pro residues" evidence="6">
    <location>
        <begin position="66"/>
        <end position="77"/>
    </location>
</feature>
<evidence type="ECO:0000256" key="1">
    <source>
        <dbReference type="ARBA" id="ARBA00022723"/>
    </source>
</evidence>
<dbReference type="GO" id="GO:0008270">
    <property type="term" value="F:zinc ion binding"/>
    <property type="evidence" value="ECO:0007669"/>
    <property type="project" value="UniProtKB-KW"/>
</dbReference>
<dbReference type="Proteomes" id="UP000014071">
    <property type="component" value="Unassembled WGS sequence"/>
</dbReference>
<dbReference type="Pfam" id="PF00096">
    <property type="entry name" value="zf-C2H2"/>
    <property type="match status" value="1"/>
</dbReference>
<dbReference type="FunFam" id="3.30.160.60:FF:000100">
    <property type="entry name" value="Zinc finger 45-like"/>
    <property type="match status" value="1"/>
</dbReference>
<accession>R9NYJ4</accession>
<dbReference type="GeneID" id="24106583"/>
<gene>
    <name evidence="8" type="ORF">PHSY_001282</name>
</gene>
<name>R9NYJ4_PSEHS</name>
<evidence type="ECO:0000313" key="8">
    <source>
        <dbReference type="EMBL" id="GAC93717.1"/>
    </source>
</evidence>
<feature type="domain" description="C2H2-type" evidence="7">
    <location>
        <begin position="368"/>
        <end position="397"/>
    </location>
</feature>
<dbReference type="PANTHER" id="PTHR23235">
    <property type="entry name" value="KRUEPPEL-LIKE TRANSCRIPTION FACTOR"/>
    <property type="match status" value="1"/>
</dbReference>
<dbReference type="RefSeq" id="XP_012187304.1">
    <property type="nucleotide sequence ID" value="XM_012331914.1"/>
</dbReference>
<dbReference type="AlphaFoldDB" id="R9NYJ4"/>
<feature type="domain" description="C2H2-type" evidence="7">
    <location>
        <begin position="427"/>
        <end position="459"/>
    </location>
</feature>
<dbReference type="PROSITE" id="PS50157">
    <property type="entry name" value="ZINC_FINGER_C2H2_2"/>
    <property type="match status" value="3"/>
</dbReference>
<evidence type="ECO:0000256" key="3">
    <source>
        <dbReference type="ARBA" id="ARBA00022771"/>
    </source>
</evidence>
<keyword evidence="3 5" id="KW-0863">Zinc-finger</keyword>
<protein>
    <submittedName>
        <fullName evidence="8">Potential zinc finger protein</fullName>
    </submittedName>
</protein>
<dbReference type="InterPro" id="IPR036236">
    <property type="entry name" value="Znf_C2H2_sf"/>
</dbReference>
<dbReference type="GO" id="GO:0000978">
    <property type="term" value="F:RNA polymerase II cis-regulatory region sequence-specific DNA binding"/>
    <property type="evidence" value="ECO:0007669"/>
    <property type="project" value="TreeGrafter"/>
</dbReference>
<keyword evidence="1" id="KW-0479">Metal-binding</keyword>
<feature type="region of interest" description="Disordered" evidence="6">
    <location>
        <begin position="499"/>
        <end position="579"/>
    </location>
</feature>
<evidence type="ECO:0000259" key="7">
    <source>
        <dbReference type="PROSITE" id="PS50157"/>
    </source>
</evidence>
<evidence type="ECO:0000256" key="5">
    <source>
        <dbReference type="PROSITE-ProRule" id="PRU00042"/>
    </source>
</evidence>
<feature type="compositionally biased region" description="Low complexity" evidence="6">
    <location>
        <begin position="499"/>
        <end position="509"/>
    </location>
</feature>
<dbReference type="STRING" id="1305764.R9NYJ4"/>
<evidence type="ECO:0000256" key="2">
    <source>
        <dbReference type="ARBA" id="ARBA00022737"/>
    </source>
</evidence>